<dbReference type="GO" id="GO:0016020">
    <property type="term" value="C:membrane"/>
    <property type="evidence" value="ECO:0007669"/>
    <property type="project" value="TreeGrafter"/>
</dbReference>
<dbReference type="PANTHER" id="PTHR10587:SF133">
    <property type="entry name" value="CHITIN DEACETYLASE 1-RELATED"/>
    <property type="match status" value="1"/>
</dbReference>
<dbReference type="InterPro" id="IPR021729">
    <property type="entry name" value="DUF3298"/>
</dbReference>
<keyword evidence="4" id="KW-0472">Membrane</keyword>
<evidence type="ECO:0000313" key="7">
    <source>
        <dbReference type="Proteomes" id="UP000675431"/>
    </source>
</evidence>
<dbReference type="GO" id="GO:0046872">
    <property type="term" value="F:metal ion binding"/>
    <property type="evidence" value="ECO:0007669"/>
    <property type="project" value="UniProtKB-KW"/>
</dbReference>
<dbReference type="InterPro" id="IPR050248">
    <property type="entry name" value="Polysacc_deacetylase_ArnD"/>
</dbReference>
<evidence type="ECO:0000256" key="4">
    <source>
        <dbReference type="SAM" id="Phobius"/>
    </source>
</evidence>
<proteinExistence type="predicted"/>
<dbReference type="InterPro" id="IPR037126">
    <property type="entry name" value="PdaC/RsiV-like_sf"/>
</dbReference>
<dbReference type="Gene3D" id="3.20.20.370">
    <property type="entry name" value="Glycoside hydrolase/deacetylase"/>
    <property type="match status" value="1"/>
</dbReference>
<keyword evidence="7" id="KW-1185">Reference proteome</keyword>
<dbReference type="CDD" id="cd10954">
    <property type="entry name" value="CE4_CtAXE_like"/>
    <property type="match status" value="1"/>
</dbReference>
<evidence type="ECO:0000256" key="1">
    <source>
        <dbReference type="ARBA" id="ARBA00022723"/>
    </source>
</evidence>
<dbReference type="EMBL" id="JAGSIE010000028">
    <property type="protein sequence ID" value="MBR7554414.1"/>
    <property type="molecule type" value="Genomic_DNA"/>
</dbReference>
<dbReference type="Proteomes" id="UP000675431">
    <property type="component" value="Unassembled WGS sequence"/>
</dbReference>
<dbReference type="Gene3D" id="3.90.640.20">
    <property type="entry name" value="Heat-shock cognate protein, ATPase"/>
    <property type="match status" value="1"/>
</dbReference>
<evidence type="ECO:0000256" key="2">
    <source>
        <dbReference type="ARBA" id="ARBA00022801"/>
    </source>
</evidence>
<dbReference type="PANTHER" id="PTHR10587">
    <property type="entry name" value="GLYCOSYL TRANSFERASE-RELATED"/>
    <property type="match status" value="1"/>
</dbReference>
<dbReference type="PROSITE" id="PS51677">
    <property type="entry name" value="NODB"/>
    <property type="match status" value="1"/>
</dbReference>
<dbReference type="Gene3D" id="3.30.565.40">
    <property type="entry name" value="Fervidobacterium nodosum Rt17-B1 like"/>
    <property type="match status" value="1"/>
</dbReference>
<keyword evidence="4" id="KW-0812">Transmembrane</keyword>
<comment type="caution">
    <text evidence="6">The sequence shown here is derived from an EMBL/GenBank/DDBJ whole genome shotgun (WGS) entry which is preliminary data.</text>
</comment>
<dbReference type="GO" id="GO:0016810">
    <property type="term" value="F:hydrolase activity, acting on carbon-nitrogen (but not peptide) bonds"/>
    <property type="evidence" value="ECO:0007669"/>
    <property type="project" value="InterPro"/>
</dbReference>
<keyword evidence="4" id="KW-1133">Transmembrane helix</keyword>
<dbReference type="InterPro" id="IPR011330">
    <property type="entry name" value="Glyco_hydro/deAcase_b/a-brl"/>
</dbReference>
<dbReference type="Pfam" id="PF01522">
    <property type="entry name" value="Polysacc_deac_1"/>
    <property type="match status" value="1"/>
</dbReference>
<feature type="compositionally biased region" description="Basic and acidic residues" evidence="3">
    <location>
        <begin position="255"/>
        <end position="291"/>
    </location>
</feature>
<gene>
    <name evidence="6" type="ORF">KC820_09655</name>
</gene>
<dbReference type="Pfam" id="PF11738">
    <property type="entry name" value="DUF3298"/>
    <property type="match status" value="1"/>
</dbReference>
<dbReference type="GO" id="GO:0005975">
    <property type="term" value="P:carbohydrate metabolic process"/>
    <property type="evidence" value="ECO:0007669"/>
    <property type="project" value="InterPro"/>
</dbReference>
<evidence type="ECO:0000256" key="3">
    <source>
        <dbReference type="SAM" id="MobiDB-lite"/>
    </source>
</evidence>
<evidence type="ECO:0000313" key="6">
    <source>
        <dbReference type="EMBL" id="MBR7554414.1"/>
    </source>
</evidence>
<evidence type="ECO:0000259" key="5">
    <source>
        <dbReference type="PROSITE" id="PS51677"/>
    </source>
</evidence>
<name>A0A941CWD9_9BACI</name>
<accession>A0A941CWD9</accession>
<feature type="region of interest" description="Disordered" evidence="3">
    <location>
        <begin position="255"/>
        <end position="292"/>
    </location>
</feature>
<dbReference type="SUPFAM" id="SSF88713">
    <property type="entry name" value="Glycoside hydrolase/deacetylase"/>
    <property type="match status" value="1"/>
</dbReference>
<feature type="domain" description="NodB homology" evidence="5">
    <location>
        <begin position="294"/>
        <end position="468"/>
    </location>
</feature>
<organism evidence="6 7">
    <name type="scientific">Allobacillus saliphilus</name>
    <dbReference type="NCBI Taxonomy" id="2912308"/>
    <lineage>
        <taxon>Bacteria</taxon>
        <taxon>Bacillati</taxon>
        <taxon>Bacillota</taxon>
        <taxon>Bacilli</taxon>
        <taxon>Bacillales</taxon>
        <taxon>Bacillaceae</taxon>
        <taxon>Allobacillus</taxon>
    </lineage>
</organism>
<keyword evidence="1" id="KW-0479">Metal-binding</keyword>
<protein>
    <submittedName>
        <fullName evidence="6">Polysaccharide deacetylase family protein</fullName>
    </submittedName>
</protein>
<reference evidence="6 7" key="1">
    <citation type="submission" date="2021-04" db="EMBL/GenBank/DDBJ databases">
        <title>Allobacillus sp. nov. SKP8-2 isolated from shrimp paste.</title>
        <authorList>
            <person name="Tanasupawat S."/>
            <person name="Yiamsombat S."/>
            <person name="Kanchanasin P."/>
            <person name="Kuncharoen N."/>
        </authorList>
    </citation>
    <scope>NUCLEOTIDE SEQUENCE [LARGE SCALE GENOMIC DNA]</scope>
    <source>
        <strain evidence="6 7">SKP8-2</strain>
    </source>
</reference>
<dbReference type="RefSeq" id="WP_212370558.1">
    <property type="nucleotide sequence ID" value="NZ_JAGSIE010000028.1"/>
</dbReference>
<sequence>MKPKKITIYILVVLGILVAFYINKILLTDDDSDSTDPLNEINKETEHSAYSGVNIITEIADESSYNMAIHYPEFAGESLNEEIEDYISMSKQDFLTEVKENEDILQELPATLNVLFNIHPVNENIYSIVFHKESYVTGANGYQSSKVRLVDVEQERFIEQSEILIDNKENRNKIYNLLLERFQQQEESYLFEDFLKEWTESEDNQFTNMFFKDQSVVFKFDKYEVTAGAAGSPEISIPFHKMKDMFTDGWKEKINFDPKEEPEPSKEDESETPKPSENDDAGEESKEDANSNKKKVALTFDDGPHPTNTLQILELLDKHDAKATFFMLGNRVDFYPDIAKVIAEKGHELGNHTWTHKDLTTLGQEEISEEVEVTNETILSATGEEPTVFRPPYGAIDDQVREVLGLPPILWTIDTLDWKSRDPDQIVKIVEENVTDGSVILMHDIHETTVTAVERILNSLEKEGYEFVTVSEIESN</sequence>
<keyword evidence="2" id="KW-0378">Hydrolase</keyword>
<dbReference type="InterPro" id="IPR002509">
    <property type="entry name" value="NODB_dom"/>
</dbReference>
<dbReference type="AlphaFoldDB" id="A0A941CWD9"/>
<feature type="transmembrane region" description="Helical" evidence="4">
    <location>
        <begin position="7"/>
        <end position="27"/>
    </location>
</feature>